<keyword evidence="3" id="KW-1185">Reference proteome</keyword>
<dbReference type="RefSeq" id="WP_119830179.1">
    <property type="nucleotide sequence ID" value="NZ_QYUL01000001.1"/>
</dbReference>
<dbReference type="Proteomes" id="UP000283458">
    <property type="component" value="Unassembled WGS sequence"/>
</dbReference>
<organism evidence="2 3">
    <name type="scientific">Azospirillum cavernae</name>
    <dbReference type="NCBI Taxonomy" id="2320860"/>
    <lineage>
        <taxon>Bacteria</taxon>
        <taxon>Pseudomonadati</taxon>
        <taxon>Pseudomonadota</taxon>
        <taxon>Alphaproteobacteria</taxon>
        <taxon>Rhodospirillales</taxon>
        <taxon>Azospirillaceae</taxon>
        <taxon>Azospirillum</taxon>
    </lineage>
</organism>
<dbReference type="SUPFAM" id="SSF51306">
    <property type="entry name" value="LexA/Signal peptidase"/>
    <property type="match status" value="1"/>
</dbReference>
<evidence type="ECO:0000259" key="1">
    <source>
        <dbReference type="Pfam" id="PF10502"/>
    </source>
</evidence>
<protein>
    <submittedName>
        <fullName evidence="2">S26 family signal peptidase</fullName>
    </submittedName>
</protein>
<dbReference type="GO" id="GO:0004252">
    <property type="term" value="F:serine-type endopeptidase activity"/>
    <property type="evidence" value="ECO:0007669"/>
    <property type="project" value="InterPro"/>
</dbReference>
<dbReference type="OrthoDB" id="5360818at2"/>
<dbReference type="Gene3D" id="2.10.109.10">
    <property type="entry name" value="Umud Fragment, subunit A"/>
    <property type="match status" value="1"/>
</dbReference>
<dbReference type="AlphaFoldDB" id="A0A418W3D5"/>
<accession>A0A418W3D5</accession>
<dbReference type="EMBL" id="QYUL01000001">
    <property type="protein sequence ID" value="RJF84531.1"/>
    <property type="molecule type" value="Genomic_DNA"/>
</dbReference>
<dbReference type="Pfam" id="PF10502">
    <property type="entry name" value="Peptidase_S26"/>
    <property type="match status" value="1"/>
</dbReference>
<reference evidence="2 3" key="1">
    <citation type="submission" date="2018-09" db="EMBL/GenBank/DDBJ databases">
        <authorList>
            <person name="Zhu H."/>
        </authorList>
    </citation>
    <scope>NUCLEOTIDE SEQUENCE [LARGE SCALE GENOMIC DNA]</scope>
    <source>
        <strain evidence="2 3">K2W22B-5</strain>
    </source>
</reference>
<dbReference type="InterPro" id="IPR019533">
    <property type="entry name" value="Peptidase_S26"/>
</dbReference>
<dbReference type="InterPro" id="IPR036286">
    <property type="entry name" value="LexA/Signal_pep-like_sf"/>
</dbReference>
<feature type="domain" description="Peptidase S26" evidence="1">
    <location>
        <begin position="8"/>
        <end position="161"/>
    </location>
</feature>
<evidence type="ECO:0000313" key="2">
    <source>
        <dbReference type="EMBL" id="RJF84531.1"/>
    </source>
</evidence>
<comment type="caution">
    <text evidence="2">The sequence shown here is derived from an EMBL/GenBank/DDBJ whole genome shotgun (WGS) entry which is preliminary data.</text>
</comment>
<name>A0A418W3D5_9PROT</name>
<proteinExistence type="predicted"/>
<evidence type="ECO:0000313" key="3">
    <source>
        <dbReference type="Proteomes" id="UP000283458"/>
    </source>
</evidence>
<gene>
    <name evidence="2" type="ORF">D3877_08380</name>
</gene>
<dbReference type="GO" id="GO:0006465">
    <property type="term" value="P:signal peptide processing"/>
    <property type="evidence" value="ECO:0007669"/>
    <property type="project" value="InterPro"/>
</dbReference>
<sequence>MTRFGYAVTTCLSVLAIGGLSPLSVTPRLLWNATASAPVGLYALRPDAAPALGDLVAVQPTEPLASFLDQGGYLPQGVPLLKRVAALPGQTVCRTGVTVTIDGTTAATARRHDHLGRPLPTWSGCLTLRPGDVFLLNRHPDSLDGRYFGPVPAATLLGRAQPLLTDEAGDGAFHGRAAAR</sequence>